<dbReference type="EMBL" id="JAIPUX010003289">
    <property type="protein sequence ID" value="KAH0622778.1"/>
    <property type="molecule type" value="Genomic_DNA"/>
</dbReference>
<organism evidence="2 3">
    <name type="scientific">Phrynosoma platyrhinos</name>
    <name type="common">Desert horned lizard</name>
    <dbReference type="NCBI Taxonomy" id="52577"/>
    <lineage>
        <taxon>Eukaryota</taxon>
        <taxon>Metazoa</taxon>
        <taxon>Chordata</taxon>
        <taxon>Craniata</taxon>
        <taxon>Vertebrata</taxon>
        <taxon>Euteleostomi</taxon>
        <taxon>Lepidosauria</taxon>
        <taxon>Squamata</taxon>
        <taxon>Bifurcata</taxon>
        <taxon>Unidentata</taxon>
        <taxon>Episquamata</taxon>
        <taxon>Toxicofera</taxon>
        <taxon>Iguania</taxon>
        <taxon>Phrynosomatidae</taxon>
        <taxon>Phrynosomatinae</taxon>
        <taxon>Phrynosoma</taxon>
    </lineage>
</organism>
<reference evidence="2 3" key="1">
    <citation type="journal article" date="2022" name="Gigascience">
        <title>A chromosome-level genome assembly and annotation of the desert horned lizard, Phrynosoma platyrhinos, provides insight into chromosomal rearrangements among reptiles.</title>
        <authorList>
            <person name="Koochekian N."/>
            <person name="Ascanio A."/>
            <person name="Farleigh K."/>
            <person name="Card D.C."/>
            <person name="Schield D.R."/>
            <person name="Castoe T.A."/>
            <person name="Jezkova T."/>
        </authorList>
    </citation>
    <scope>NUCLEOTIDE SEQUENCE [LARGE SCALE GENOMIC DNA]</scope>
    <source>
        <strain evidence="2">NK-2021</strain>
    </source>
</reference>
<feature type="region of interest" description="Disordered" evidence="1">
    <location>
        <begin position="1"/>
        <end position="28"/>
    </location>
</feature>
<sequence>MAGSSAVSRASKQSKQSEPTPIPGSYPVRDFLEDAQLNPVNLTYSFKGEGRKRMSIYQQPPDLTLPDTCTYLPPSFVQLAQKRRITYAFKNTSRQSPISLTYRDKELYVSIWSPKTSHFWTDTDTKNECADIIDASVPPVNNTQNSGAKAKRKYRDFVINIKQAYQLESL</sequence>
<proteinExistence type="predicted"/>
<evidence type="ECO:0000313" key="2">
    <source>
        <dbReference type="EMBL" id="KAH0622778.1"/>
    </source>
</evidence>
<dbReference type="PANTHER" id="PTHR35678:SF1">
    <property type="entry name" value="PROTEIN STPG4"/>
    <property type="match status" value="1"/>
</dbReference>
<comment type="caution">
    <text evidence="2">The sequence shown here is derived from an EMBL/GenBank/DDBJ whole genome shotgun (WGS) entry which is preliminary data.</text>
</comment>
<accession>A0ABQ7T0E7</accession>
<name>A0ABQ7T0E7_PHRPL</name>
<dbReference type="PANTHER" id="PTHR35678">
    <property type="entry name" value="PROTEIN STPG4"/>
    <property type="match status" value="1"/>
</dbReference>
<gene>
    <name evidence="2" type="ORF">JD844_025434</name>
</gene>
<evidence type="ECO:0000256" key="1">
    <source>
        <dbReference type="SAM" id="MobiDB-lite"/>
    </source>
</evidence>
<dbReference type="Proteomes" id="UP000826234">
    <property type="component" value="Unassembled WGS sequence"/>
</dbReference>
<evidence type="ECO:0000313" key="3">
    <source>
        <dbReference type="Proteomes" id="UP000826234"/>
    </source>
</evidence>
<keyword evidence="3" id="KW-1185">Reference proteome</keyword>
<feature type="compositionally biased region" description="Polar residues" evidence="1">
    <location>
        <begin position="1"/>
        <end position="19"/>
    </location>
</feature>
<protein>
    <submittedName>
        <fullName evidence="2">Uncharacterized protein</fullName>
    </submittedName>
</protein>